<evidence type="ECO:0000313" key="3">
    <source>
        <dbReference type="Proteomes" id="UP000053091"/>
    </source>
</evidence>
<keyword evidence="3" id="KW-1185">Reference proteome</keyword>
<dbReference type="EMBL" id="DF968182">
    <property type="protein sequence ID" value="GAP42765.1"/>
    <property type="molecule type" value="Genomic_DNA"/>
</dbReference>
<reference evidence="2" key="1">
    <citation type="journal article" date="2015" name="Genome Announc.">
        <title>Draft Genome Sequence of Bacteroidales Strain TBC1, a Novel Isolate from a Methanogenic Wastewater Treatment System.</title>
        <authorList>
            <person name="Tourlousse D.M."/>
            <person name="Matsuura N."/>
            <person name="Sun L."/>
            <person name="Toyonaga M."/>
            <person name="Kuroda K."/>
            <person name="Ohashi A."/>
            <person name="Cruz R."/>
            <person name="Yamaguchi T."/>
            <person name="Sekiguchi Y."/>
        </authorList>
    </citation>
    <scope>NUCLEOTIDE SEQUENCE [LARGE SCALE GENOMIC DNA]</scope>
    <source>
        <strain evidence="2">TBC1</strain>
    </source>
</reference>
<dbReference type="RefSeq" id="WP_062039083.1">
    <property type="nucleotide sequence ID" value="NZ_DF968182.1"/>
</dbReference>
<name>A0A0S7BR62_9BACT</name>
<sequence length="419" mass="47597">MRKALFSITMMLFLSLTVQAAYLLLPMDNTQKNHLKAYGIAYWTLQQDVEVSWLLNYRGGSFMFRHHPLLESECLIRGVTFQVIADVQADAILAEISDPAVNMDEMRLQKAPKIAVYTPKNKLPWDDAVTLALTYAEIPYDIVYDDEVIGGVLPLYDWLHLHHEDFTGQYGKFWAAYRNAPWYQEDVSKTEAAAARLGFSKVSHLKRAVAHKIREFTAGGGYLFAMCSAPDSYDVTLAAENLDICDVMFDGDPADPHANDHLEYHNCFAFTDFSLVMNPYEYEISNIDVTTTRKVTLANDFFTLFDFSAKWDPVPSMLTQNHERVIKGFMGQTTAFNKNFVKPNVILMGENKAANEARYIHGTYGKGTWTFYGGHDPEDYQHLVGDPPTDLNMYPNSPGYRLILNNVLFPAAKKKKQKT</sequence>
<dbReference type="OrthoDB" id="617985at2"/>
<evidence type="ECO:0000313" key="2">
    <source>
        <dbReference type="EMBL" id="GAP42765.1"/>
    </source>
</evidence>
<evidence type="ECO:0000256" key="1">
    <source>
        <dbReference type="SAM" id="SignalP"/>
    </source>
</evidence>
<dbReference type="PATRIC" id="fig|1678841.3.peg.1026"/>
<keyword evidence="1" id="KW-0732">Signal</keyword>
<evidence type="ECO:0008006" key="4">
    <source>
        <dbReference type="Google" id="ProtNLM"/>
    </source>
</evidence>
<feature type="signal peptide" evidence="1">
    <location>
        <begin position="1"/>
        <end position="20"/>
    </location>
</feature>
<accession>A0A0S7BR62</accession>
<dbReference type="STRING" id="1678841.TBC1_11904"/>
<organism evidence="2">
    <name type="scientific">Lentimicrobium saccharophilum</name>
    <dbReference type="NCBI Taxonomy" id="1678841"/>
    <lineage>
        <taxon>Bacteria</taxon>
        <taxon>Pseudomonadati</taxon>
        <taxon>Bacteroidota</taxon>
        <taxon>Bacteroidia</taxon>
        <taxon>Bacteroidales</taxon>
        <taxon>Lentimicrobiaceae</taxon>
        <taxon>Lentimicrobium</taxon>
    </lineage>
</organism>
<dbReference type="Proteomes" id="UP000053091">
    <property type="component" value="Unassembled WGS sequence"/>
</dbReference>
<gene>
    <name evidence="2" type="ORF">TBC1_11904</name>
</gene>
<feature type="chain" id="PRO_5006633086" description="Asparagine synthetase B" evidence="1">
    <location>
        <begin position="21"/>
        <end position="419"/>
    </location>
</feature>
<proteinExistence type="predicted"/>
<dbReference type="AlphaFoldDB" id="A0A0S7BR62"/>
<protein>
    <recommendedName>
        <fullName evidence="4">Asparagine synthetase B</fullName>
    </recommendedName>
</protein>